<feature type="region of interest" description="Disordered" evidence="1">
    <location>
        <begin position="25"/>
        <end position="48"/>
    </location>
</feature>
<reference evidence="4" key="1">
    <citation type="submission" date="2010-08" db="EMBL/GenBank/DDBJ databases">
        <authorList>
            <consortium name="Caenorhabditis japonica Sequencing Consortium"/>
            <person name="Wilson R.K."/>
        </authorList>
    </citation>
    <scope>NUCLEOTIDE SEQUENCE [LARGE SCALE GENOMIC DNA]</scope>
    <source>
        <strain evidence="4">DF5081</strain>
    </source>
</reference>
<dbReference type="InterPro" id="IPR016187">
    <property type="entry name" value="CTDL_fold"/>
</dbReference>
<evidence type="ECO:0000256" key="2">
    <source>
        <dbReference type="SAM" id="SignalP"/>
    </source>
</evidence>
<sequence length="159" mass="17003">MRILFAVALLALNANAIRFASNSDSDSCDSDSDSHEGHHHHGGGGGNRGCPDGWQRFERPNGGWCLRVYPSSMIDYSVAADNCARNRAEMSGIQNSNERDWIAENGAKVIGAPSGSIWIGAKRTNNCLGKLRSAECTQTLKEYTRGARSGPVAGPPAAR</sequence>
<dbReference type="AlphaFoldDB" id="A0A8R1HIS3"/>
<dbReference type="CDD" id="cd00037">
    <property type="entry name" value="CLECT"/>
    <property type="match status" value="1"/>
</dbReference>
<evidence type="ECO:0008006" key="5">
    <source>
        <dbReference type="Google" id="ProtNLM"/>
    </source>
</evidence>
<reference evidence="3" key="2">
    <citation type="submission" date="2022-06" db="UniProtKB">
        <authorList>
            <consortium name="EnsemblMetazoa"/>
        </authorList>
    </citation>
    <scope>IDENTIFICATION</scope>
    <source>
        <strain evidence="3">DF5081</strain>
    </source>
</reference>
<dbReference type="PANTHER" id="PTHR23124:SF44">
    <property type="entry name" value="C-TYPE LECTIN DOMAIN-CONTAINING PROTEIN"/>
    <property type="match status" value="1"/>
</dbReference>
<feature type="signal peptide" evidence="2">
    <location>
        <begin position="1"/>
        <end position="16"/>
    </location>
</feature>
<evidence type="ECO:0000313" key="4">
    <source>
        <dbReference type="Proteomes" id="UP000005237"/>
    </source>
</evidence>
<protein>
    <recommendedName>
        <fullName evidence="5">C-type lectin domain-containing protein</fullName>
    </recommendedName>
</protein>
<organism evidence="3 4">
    <name type="scientific">Caenorhabditis japonica</name>
    <dbReference type="NCBI Taxonomy" id="281687"/>
    <lineage>
        <taxon>Eukaryota</taxon>
        <taxon>Metazoa</taxon>
        <taxon>Ecdysozoa</taxon>
        <taxon>Nematoda</taxon>
        <taxon>Chromadorea</taxon>
        <taxon>Rhabditida</taxon>
        <taxon>Rhabditina</taxon>
        <taxon>Rhabditomorpha</taxon>
        <taxon>Rhabditoidea</taxon>
        <taxon>Rhabditidae</taxon>
        <taxon>Peloderinae</taxon>
        <taxon>Caenorhabditis</taxon>
    </lineage>
</organism>
<proteinExistence type="predicted"/>
<keyword evidence="2" id="KW-0732">Signal</keyword>
<dbReference type="Proteomes" id="UP000005237">
    <property type="component" value="Unassembled WGS sequence"/>
</dbReference>
<evidence type="ECO:0000313" key="3">
    <source>
        <dbReference type="EnsemblMetazoa" id="CJA00394.1"/>
    </source>
</evidence>
<dbReference type="EnsemblMetazoa" id="CJA00394.1">
    <property type="protein sequence ID" value="CJA00394.1"/>
    <property type="gene ID" value="WBGene00119598"/>
</dbReference>
<feature type="chain" id="PRO_5035817551" description="C-type lectin domain-containing protein" evidence="2">
    <location>
        <begin position="17"/>
        <end position="159"/>
    </location>
</feature>
<dbReference type="Gene3D" id="3.10.100.10">
    <property type="entry name" value="Mannose-Binding Protein A, subunit A"/>
    <property type="match status" value="1"/>
</dbReference>
<name>A0A8R1HIS3_CAEJA</name>
<evidence type="ECO:0000256" key="1">
    <source>
        <dbReference type="SAM" id="MobiDB-lite"/>
    </source>
</evidence>
<accession>A0A8R1HIS3</accession>
<dbReference type="SUPFAM" id="SSF56436">
    <property type="entry name" value="C-type lectin-like"/>
    <property type="match status" value="1"/>
</dbReference>
<keyword evidence="4" id="KW-1185">Reference proteome</keyword>
<dbReference type="PANTHER" id="PTHR23124">
    <property type="entry name" value="C-TYPE LECTIN DOMAIN-CONTAINING PROTEIN-RELATED-RELATED"/>
    <property type="match status" value="1"/>
</dbReference>
<dbReference type="InterPro" id="IPR016186">
    <property type="entry name" value="C-type_lectin-like/link_sf"/>
</dbReference>